<dbReference type="Gene3D" id="2.30.30.40">
    <property type="entry name" value="SH3 Domains"/>
    <property type="match status" value="2"/>
</dbReference>
<dbReference type="FunCoup" id="D8U701">
    <property type="interactions" value="866"/>
</dbReference>
<dbReference type="PANTHER" id="PTHR15176:SF1">
    <property type="entry name" value="NEPHROCYSTIN-1"/>
    <property type="match status" value="1"/>
</dbReference>
<feature type="region of interest" description="Disordered" evidence="3">
    <location>
        <begin position="1081"/>
        <end position="1105"/>
    </location>
</feature>
<dbReference type="InParanoid" id="D8U701"/>
<dbReference type="OrthoDB" id="537927at2759"/>
<organism evidence="6">
    <name type="scientific">Volvox carteri f. nagariensis</name>
    <dbReference type="NCBI Taxonomy" id="3068"/>
    <lineage>
        <taxon>Eukaryota</taxon>
        <taxon>Viridiplantae</taxon>
        <taxon>Chlorophyta</taxon>
        <taxon>core chlorophytes</taxon>
        <taxon>Chlorophyceae</taxon>
        <taxon>CS clade</taxon>
        <taxon>Chlamydomonadales</taxon>
        <taxon>Volvocaceae</taxon>
        <taxon>Volvox</taxon>
    </lineage>
</organism>
<feature type="region of interest" description="Disordered" evidence="3">
    <location>
        <begin position="936"/>
        <end position="962"/>
    </location>
</feature>
<dbReference type="PANTHER" id="PTHR15176">
    <property type="entry name" value="NEPHROCYSTIN"/>
    <property type="match status" value="1"/>
</dbReference>
<dbReference type="InterPro" id="IPR001452">
    <property type="entry name" value="SH3_domain"/>
</dbReference>
<dbReference type="GO" id="GO:0005929">
    <property type="term" value="C:cilium"/>
    <property type="evidence" value="ECO:0007669"/>
    <property type="project" value="TreeGrafter"/>
</dbReference>
<evidence type="ECO:0000313" key="6">
    <source>
        <dbReference type="Proteomes" id="UP000001058"/>
    </source>
</evidence>
<feature type="region of interest" description="Disordered" evidence="3">
    <location>
        <begin position="1222"/>
        <end position="1252"/>
    </location>
</feature>
<dbReference type="RefSeq" id="XP_002954451.1">
    <property type="nucleotide sequence ID" value="XM_002954405.1"/>
</dbReference>
<dbReference type="Proteomes" id="UP000001058">
    <property type="component" value="Unassembled WGS sequence"/>
</dbReference>
<name>D8U701_VOLCA</name>
<dbReference type="InterPro" id="IPR036028">
    <property type="entry name" value="SH3-like_dom_sf"/>
</dbReference>
<evidence type="ECO:0000256" key="3">
    <source>
        <dbReference type="SAM" id="MobiDB-lite"/>
    </source>
</evidence>
<evidence type="ECO:0000313" key="5">
    <source>
        <dbReference type="EMBL" id="EFJ44601.1"/>
    </source>
</evidence>
<reference evidence="5 6" key="1">
    <citation type="journal article" date="2010" name="Science">
        <title>Genomic analysis of organismal complexity in the multicellular green alga Volvox carteri.</title>
        <authorList>
            <person name="Prochnik S.E."/>
            <person name="Umen J."/>
            <person name="Nedelcu A.M."/>
            <person name="Hallmann A."/>
            <person name="Miller S.M."/>
            <person name="Nishii I."/>
            <person name="Ferris P."/>
            <person name="Kuo A."/>
            <person name="Mitros T."/>
            <person name="Fritz-Laylin L.K."/>
            <person name="Hellsten U."/>
            <person name="Chapman J."/>
            <person name="Simakov O."/>
            <person name="Rensing S.A."/>
            <person name="Terry A."/>
            <person name="Pangilinan J."/>
            <person name="Kapitonov V."/>
            <person name="Jurka J."/>
            <person name="Salamov A."/>
            <person name="Shapiro H."/>
            <person name="Schmutz J."/>
            <person name="Grimwood J."/>
            <person name="Lindquist E."/>
            <person name="Lucas S."/>
            <person name="Grigoriev I.V."/>
            <person name="Schmitt R."/>
            <person name="Kirk D."/>
            <person name="Rokhsar D.S."/>
        </authorList>
    </citation>
    <scope>NUCLEOTIDE SEQUENCE [LARGE SCALE GENOMIC DNA]</scope>
    <source>
        <strain evidence="6">f. Nagariensis / Eve</strain>
    </source>
</reference>
<feature type="region of interest" description="Disordered" evidence="3">
    <location>
        <begin position="698"/>
        <end position="733"/>
    </location>
</feature>
<protein>
    <recommendedName>
        <fullName evidence="4">SH3 domain-containing protein</fullName>
    </recommendedName>
</protein>
<dbReference type="CDD" id="cd00174">
    <property type="entry name" value="SH3"/>
    <property type="match status" value="1"/>
</dbReference>
<dbReference type="EMBL" id="GL378363">
    <property type="protein sequence ID" value="EFJ44601.1"/>
    <property type="molecule type" value="Genomic_DNA"/>
</dbReference>
<dbReference type="GO" id="GO:0005737">
    <property type="term" value="C:cytoplasm"/>
    <property type="evidence" value="ECO:0007669"/>
    <property type="project" value="TreeGrafter"/>
</dbReference>
<dbReference type="InterPro" id="IPR039687">
    <property type="entry name" value="NPHP1"/>
</dbReference>
<feature type="compositionally biased region" description="Low complexity" evidence="3">
    <location>
        <begin position="947"/>
        <end position="962"/>
    </location>
</feature>
<dbReference type="KEGG" id="vcn:VOLCADRAFT_121307"/>
<sequence length="1376" mass="142839">MQSSPQKDLGIPGNPTPAYNNYIRSTLGKGESPIYDDYCQGLGALKAYDEKQSEIILKQLSRLLQYGHFTIAGVQLALQVQRIDIGRDEKALMRIVQYLVLLGLGDGSAGTPLPVRMNAGGMVLTKAVDQLGLDALMTAWNDLGNERATFVRKQAALRALAAITRASLTSRPDDATYVQGLYETLRGLMDKVDALRAGRRGLAHIISQAQGNKKKNLVADMRQRVEMWSLLRAAFAAARLALPRSGLYKVAQRSLSALGSSDPVCARHALALSSLVARDPAGCGSFIAAVEPLLKHNVETAKRTGDVSERGAVFWQALVLLAVADPSERVALEAIRAMFGAPYPRATTAAAMRAPGAGTRISVASSPVEVEAESSQSKILGASWHLVMTQALEQPPVTDAAAGGAAAAAAAAADSGIFGRIARRLLRCLQSRSQSLVCGAARAAAVLAESRAWFHSLSGGHGHEAEPEGVRRWMRSLQGFLLMLAGDDNVSGCERAAALEALIWSQGIDQPPTVSPGLMLRAASHGGFTAAPIARYTFADPWPSWLLAEMLGVLARRLRCTAGMPAELVLELAGALAAGSPSGMPREALQTLWDLAPGPLAARAALQLLSAPLPPLCQPPASAAVEVKSIAAQAEMAFYHLKAMAACWLGEHVNSIAGEYAWKSWETKMGPAADAAAAAAAMPPEAATVAAEGPVMATATAPPPPPPAAPQQHRLADGRWGSAGGGGGGGDTSSLVGGAAAKGGCWGPEAAVARMAEAAVSHSPLLAMTMAHLNRGMLTGANVVRVAAAQALAKLSVRSGEPYRIQCYSLLSAAAGRIGGVSGGGGGTAAAVVDPLGLAPVVGPALEVLDAMYAGELVLERHVSQYGTRAHGWPEAALESLRRRHEWLLGAISCTICAVPRELFLPLGPRSRRLLFPSKYGSWRFVCVGGAEVEADDKEDAEEDARQAAAAEAQQQQEQQYGDQQYYDEYGQPYQYDYSAAEQYDYGDYYNNAAQQQQQQQQQEDRDQYGQQRDPLARLGAMGEARPGVVLYSFQAETEGEVSVTAGESVRVVHDLGEWYEVLTAGGQQGVVPASYVQLSDEQQGGDGGAGGGGGGGRGRGHALPTSLASQASVGSAAAGALSAQSSFAVDYYTFRYDNPEYDSGNGDGAYGSYYGDYGSQYGADQYGTGAYGNGAYGGGGMYGDDGGSSATAERGGGGKKKKGFGGFDDFGAVLAEVKNAAAAARQQQQSTDRRTGSDGVEDNRSSGGGAAAAAAAATISTAGAAASPSLPQAEAGTTSYVTTPDAAAADVVGNVWSASGQQDAAPGVPADGGGGGGRGTAMYEFVAEMPGELSVAAGEELEVLGPEADGWYTARLVSDPSRVGIIPASYVQLQQ</sequence>
<accession>D8U701</accession>
<evidence type="ECO:0000256" key="1">
    <source>
        <dbReference type="ARBA" id="ARBA00022443"/>
    </source>
</evidence>
<proteinExistence type="predicted"/>
<feature type="compositionally biased region" description="Gly residues" evidence="3">
    <location>
        <begin position="721"/>
        <end position="731"/>
    </location>
</feature>
<keyword evidence="6" id="KW-1185">Reference proteome</keyword>
<feature type="domain" description="SH3" evidence="4">
    <location>
        <begin position="1023"/>
        <end position="1082"/>
    </location>
</feature>
<feature type="compositionally biased region" description="Gly residues" evidence="3">
    <location>
        <begin position="1085"/>
        <end position="1098"/>
    </location>
</feature>
<dbReference type="STRING" id="3068.D8U701"/>
<dbReference type="SUPFAM" id="SSF50044">
    <property type="entry name" value="SH3-domain"/>
    <property type="match status" value="2"/>
</dbReference>
<dbReference type="eggNOG" id="ENOG502QR0J">
    <property type="taxonomic scope" value="Eukaryota"/>
</dbReference>
<dbReference type="PROSITE" id="PS50002">
    <property type="entry name" value="SH3"/>
    <property type="match status" value="2"/>
</dbReference>
<feature type="domain" description="SH3" evidence="4">
    <location>
        <begin position="1315"/>
        <end position="1376"/>
    </location>
</feature>
<gene>
    <name evidence="5" type="ORF">VOLCADRAFT_121307</name>
</gene>
<dbReference type="GeneID" id="9624448"/>
<evidence type="ECO:0000256" key="2">
    <source>
        <dbReference type="PROSITE-ProRule" id="PRU00192"/>
    </source>
</evidence>
<keyword evidence="1 2" id="KW-0728">SH3 domain</keyword>
<dbReference type="Pfam" id="PF00018">
    <property type="entry name" value="SH3_1"/>
    <property type="match status" value="2"/>
</dbReference>
<feature type="compositionally biased region" description="Basic and acidic residues" evidence="3">
    <location>
        <begin position="1232"/>
        <end position="1245"/>
    </location>
</feature>
<evidence type="ECO:0000259" key="4">
    <source>
        <dbReference type="PROSITE" id="PS50002"/>
    </source>
</evidence>
<dbReference type="SMART" id="SM00326">
    <property type="entry name" value="SH3"/>
    <property type="match status" value="2"/>
</dbReference>